<name>V9SFN2_9VIRU</name>
<accession>V9SFN2</accession>
<protein>
    <submittedName>
        <fullName evidence="2">Uncharacterized protein</fullName>
    </submittedName>
</protein>
<gene>
    <name evidence="2" type="ORF">TNS_ORF413</name>
</gene>
<evidence type="ECO:0000313" key="2">
    <source>
        <dbReference type="EMBL" id="AHC55131.1"/>
    </source>
</evidence>
<dbReference type="EMBL" id="KF483846">
    <property type="protein sequence ID" value="AHC55131.1"/>
    <property type="molecule type" value="Genomic_DNA"/>
</dbReference>
<evidence type="ECO:0000313" key="3">
    <source>
        <dbReference type="Proteomes" id="UP000232615"/>
    </source>
</evidence>
<feature type="region of interest" description="Disordered" evidence="1">
    <location>
        <begin position="1"/>
        <end position="28"/>
    </location>
</feature>
<reference evidence="2 3" key="1">
    <citation type="journal article" date="2014" name="Arch. Virol.">
        <title>Complete genome sequence of Tunisvirus, a new member of the proposed family Marseilleviridae.</title>
        <authorList>
            <person name="Aherfi S."/>
            <person name="Boughalmi M."/>
            <person name="Pagnier I."/>
            <person name="Fournous G."/>
            <person name="La Scola B."/>
            <person name="Raoult D."/>
            <person name="Colson P."/>
        </authorList>
    </citation>
    <scope>NUCLEOTIDE SEQUENCE [LARGE SCALE GENOMIC DNA]</scope>
    <source>
        <strain evidence="2 3">U484</strain>
    </source>
</reference>
<evidence type="ECO:0000256" key="1">
    <source>
        <dbReference type="SAM" id="MobiDB-lite"/>
    </source>
</evidence>
<organism evidence="2 3">
    <name type="scientific">Tunisvirus fontaine2</name>
    <dbReference type="NCBI Taxonomy" id="1421067"/>
    <lineage>
        <taxon>Viruses</taxon>
        <taxon>Varidnaviria</taxon>
        <taxon>Bamfordvirae</taxon>
        <taxon>Nucleocytoviricota</taxon>
        <taxon>Megaviricetes</taxon>
        <taxon>Pimascovirales</taxon>
        <taxon>Pimascovirales incertae sedis</taxon>
        <taxon>Marseilleviridae</taxon>
        <taxon>Losannavirus</taxon>
        <taxon>Losannavirus tunisense</taxon>
    </lineage>
</organism>
<dbReference type="Proteomes" id="UP000232615">
    <property type="component" value="Segment"/>
</dbReference>
<proteinExistence type="predicted"/>
<sequence length="87" mass="10894">MDKDKKPKSGAERQRKYRERNKEEVTERNKQWYRANKEDVNKRRSDRRKEKLLEREEALEIKRCVQEFFPDVPLEQLREIFQRLSEK</sequence>
<keyword evidence="3" id="KW-1185">Reference proteome</keyword>